<name>Q5Z4I3_ORYSJ</name>
<comment type="cofactor">
    <cofactor evidence="1">
        <name>Fe(2+)</name>
        <dbReference type="ChEBI" id="CHEBI:29033"/>
    </cofactor>
</comment>
<evidence type="ECO:0000313" key="8">
    <source>
        <dbReference type="EMBL" id="BAD61730.1"/>
    </source>
</evidence>
<protein>
    <recommendedName>
        <fullName evidence="3">cysteine dioxygenase</fullName>
        <ecNumber evidence="3">1.13.11.20</ecNumber>
    </recommendedName>
</protein>
<organism evidence="9 10">
    <name type="scientific">Oryza sativa subsp. japonica</name>
    <name type="common">Rice</name>
    <dbReference type="NCBI Taxonomy" id="39947"/>
    <lineage>
        <taxon>Eukaryota</taxon>
        <taxon>Viridiplantae</taxon>
        <taxon>Streptophyta</taxon>
        <taxon>Embryophyta</taxon>
        <taxon>Tracheophyta</taxon>
        <taxon>Spermatophyta</taxon>
        <taxon>Magnoliopsida</taxon>
        <taxon>Liliopsida</taxon>
        <taxon>Poales</taxon>
        <taxon>Poaceae</taxon>
        <taxon>BOP clade</taxon>
        <taxon>Oryzoideae</taxon>
        <taxon>Oryzeae</taxon>
        <taxon>Oryzinae</taxon>
        <taxon>Oryza</taxon>
        <taxon>Oryza sativa</taxon>
    </lineage>
</organism>
<keyword evidence="6" id="KW-0408">Iron</keyword>
<accession>Q5Z4I3</accession>
<dbReference type="EC" id="1.13.11.20" evidence="3"/>
<evidence type="ECO:0000313" key="10">
    <source>
        <dbReference type="Proteomes" id="UP000000763"/>
    </source>
</evidence>
<reference evidence="9" key="2">
    <citation type="submission" date="2002-12" db="EMBL/GenBank/DDBJ databases">
        <title>Oryza sativa nipponbare(GA3) genomic DNA, chromosome 6, BAC clone:OSJNBa0076I16.</title>
        <authorList>
            <person name="Sasaki T."/>
            <person name="Matsumoto T."/>
            <person name="Katayose Y."/>
        </authorList>
    </citation>
    <scope>NUCLEOTIDE SEQUENCE</scope>
</reference>
<reference evidence="10" key="3">
    <citation type="journal article" date="2005" name="Nature">
        <title>The map-based sequence of the rice genome.</title>
        <authorList>
            <consortium name="International rice genome sequencing project (IRGSP)"/>
            <person name="Matsumoto T."/>
            <person name="Wu J."/>
            <person name="Kanamori H."/>
            <person name="Katayose Y."/>
            <person name="Fujisawa M."/>
            <person name="Namiki N."/>
            <person name="Mizuno H."/>
            <person name="Yamamoto K."/>
            <person name="Antonio B.A."/>
            <person name="Baba T."/>
            <person name="Sakata K."/>
            <person name="Nagamura Y."/>
            <person name="Aoki H."/>
            <person name="Arikawa K."/>
            <person name="Arita K."/>
            <person name="Bito T."/>
            <person name="Chiden Y."/>
            <person name="Fujitsuka N."/>
            <person name="Fukunaka R."/>
            <person name="Hamada M."/>
            <person name="Harada C."/>
            <person name="Hayashi A."/>
            <person name="Hijishita S."/>
            <person name="Honda M."/>
            <person name="Hosokawa S."/>
            <person name="Ichikawa Y."/>
            <person name="Idonuma A."/>
            <person name="Iijima M."/>
            <person name="Ikeda M."/>
            <person name="Ikeno M."/>
            <person name="Ito K."/>
            <person name="Ito S."/>
            <person name="Ito T."/>
            <person name="Ito Y."/>
            <person name="Ito Y."/>
            <person name="Iwabuchi A."/>
            <person name="Kamiya K."/>
            <person name="Karasawa W."/>
            <person name="Kurita K."/>
            <person name="Katagiri S."/>
            <person name="Kikuta A."/>
            <person name="Kobayashi H."/>
            <person name="Kobayashi N."/>
            <person name="Machita K."/>
            <person name="Maehara T."/>
            <person name="Masukawa M."/>
            <person name="Mizubayashi T."/>
            <person name="Mukai Y."/>
            <person name="Nagasaki H."/>
            <person name="Nagata Y."/>
            <person name="Naito S."/>
            <person name="Nakashima M."/>
            <person name="Nakama Y."/>
            <person name="Nakamichi Y."/>
            <person name="Nakamura M."/>
            <person name="Meguro A."/>
            <person name="Negishi M."/>
            <person name="Ohta I."/>
            <person name="Ohta T."/>
            <person name="Okamoto M."/>
            <person name="Ono N."/>
            <person name="Saji S."/>
            <person name="Sakaguchi M."/>
            <person name="Sakai K."/>
            <person name="Shibata M."/>
            <person name="Shimokawa T."/>
            <person name="Song J."/>
            <person name="Takazaki Y."/>
            <person name="Terasawa K."/>
            <person name="Tsugane M."/>
            <person name="Tsuji K."/>
            <person name="Ueda S."/>
            <person name="Waki K."/>
            <person name="Yamagata H."/>
            <person name="Yamamoto M."/>
            <person name="Yamamoto S."/>
            <person name="Yamane H."/>
            <person name="Yoshiki S."/>
            <person name="Yoshihara R."/>
            <person name="Yukawa K."/>
            <person name="Zhong H."/>
            <person name="Yano M."/>
            <person name="Yuan Q."/>
            <person name="Ouyang S."/>
            <person name="Liu J."/>
            <person name="Jones K.M."/>
            <person name="Gansberger K."/>
            <person name="Moffat K."/>
            <person name="Hill J."/>
            <person name="Bera J."/>
            <person name="Fadrosh D."/>
            <person name="Jin S."/>
            <person name="Johri S."/>
            <person name="Kim M."/>
            <person name="Overton L."/>
            <person name="Reardon M."/>
            <person name="Tsitrin T."/>
            <person name="Vuong H."/>
            <person name="Weaver B."/>
            <person name="Ciecko A."/>
            <person name="Tallon L."/>
            <person name="Jackson J."/>
            <person name="Pai G."/>
            <person name="Aken S.V."/>
            <person name="Utterback T."/>
            <person name="Reidmuller S."/>
            <person name="Feldblyum T."/>
            <person name="Hsiao J."/>
            <person name="Zismann V."/>
            <person name="Iobst S."/>
            <person name="de Vazeille A.R."/>
            <person name="Buell C.R."/>
            <person name="Ying K."/>
            <person name="Li Y."/>
            <person name="Lu T."/>
            <person name="Huang Y."/>
            <person name="Zhao Q."/>
            <person name="Feng Q."/>
            <person name="Zhang L."/>
            <person name="Zhu J."/>
            <person name="Weng Q."/>
            <person name="Mu J."/>
            <person name="Lu Y."/>
            <person name="Fan D."/>
            <person name="Liu Y."/>
            <person name="Guan J."/>
            <person name="Zhang Y."/>
            <person name="Yu S."/>
            <person name="Liu X."/>
            <person name="Zhang Y."/>
            <person name="Hong G."/>
            <person name="Han B."/>
            <person name="Choisne N."/>
            <person name="Demange N."/>
            <person name="Orjeda G."/>
            <person name="Samain S."/>
            <person name="Cattolico L."/>
            <person name="Pelletier E."/>
            <person name="Couloux A."/>
            <person name="Segurens B."/>
            <person name="Wincker P."/>
            <person name="D'Hont A."/>
            <person name="Scarpelli C."/>
            <person name="Weissenbach J."/>
            <person name="Salanoubat M."/>
            <person name="Quetier F."/>
            <person name="Yu Y."/>
            <person name="Kim H.R."/>
            <person name="Rambo T."/>
            <person name="Currie J."/>
            <person name="Collura K."/>
            <person name="Luo M."/>
            <person name="Yang T."/>
            <person name="Ammiraju J.S.S."/>
            <person name="Engler F."/>
            <person name="Soderlund C."/>
            <person name="Wing R.A."/>
            <person name="Palmer L.E."/>
            <person name="de la Bastide M."/>
            <person name="Spiegel L."/>
            <person name="Nascimento L."/>
            <person name="Zutavern T."/>
            <person name="O'Shaughnessy A."/>
            <person name="Dike S."/>
            <person name="Dedhia N."/>
            <person name="Preston R."/>
            <person name="Balija V."/>
            <person name="McCombie W.R."/>
            <person name="Chow T."/>
            <person name="Chen H."/>
            <person name="Chung M."/>
            <person name="Chen C."/>
            <person name="Shaw J."/>
            <person name="Wu H."/>
            <person name="Hsiao K."/>
            <person name="Chao Y."/>
            <person name="Chu M."/>
            <person name="Cheng C."/>
            <person name="Hour A."/>
            <person name="Lee P."/>
            <person name="Lin S."/>
            <person name="Lin Y."/>
            <person name="Liou J."/>
            <person name="Liu S."/>
            <person name="Hsing Y."/>
            <person name="Raghuvanshi S."/>
            <person name="Mohanty A."/>
            <person name="Bharti A.K."/>
            <person name="Gaur A."/>
            <person name="Gupta V."/>
            <person name="Kumar D."/>
            <person name="Ravi V."/>
            <person name="Vij S."/>
            <person name="Kapur A."/>
            <person name="Khurana P."/>
            <person name="Khurana P."/>
            <person name="Khurana J.P."/>
            <person name="Tyagi A.K."/>
            <person name="Gaikwad K."/>
            <person name="Singh A."/>
            <person name="Dalal V."/>
            <person name="Srivastava S."/>
            <person name="Dixit A."/>
            <person name="Pal A.K."/>
            <person name="Ghazi I.A."/>
            <person name="Yadav M."/>
            <person name="Pandit A."/>
            <person name="Bhargava A."/>
            <person name="Sureshbabu K."/>
            <person name="Batra K."/>
            <person name="Sharma T.R."/>
            <person name="Mohapatra T."/>
            <person name="Singh N.K."/>
            <person name="Messing J."/>
            <person name="Nelson A.B."/>
            <person name="Fuks G."/>
            <person name="Kavchok S."/>
            <person name="Keizer G."/>
            <person name="Linton E."/>
            <person name="Llaca V."/>
            <person name="Song R."/>
            <person name="Tanyolac B."/>
            <person name="Young S."/>
            <person name="Ho-Il K."/>
            <person name="Hahn J.H."/>
            <person name="Sangsakoo G."/>
            <person name="Vanavichit A."/>
            <person name="de Mattos Luiz.A.T."/>
            <person name="Zimmer P.D."/>
            <person name="Malone G."/>
            <person name="Dellagostin O."/>
            <person name="de Oliveira A.C."/>
            <person name="Bevan M."/>
            <person name="Bancroft I."/>
            <person name="Minx P."/>
            <person name="Cordum H."/>
            <person name="Wilson R."/>
            <person name="Cheng Z."/>
            <person name="Jin W."/>
            <person name="Jiang J."/>
            <person name="Leong S.A."/>
            <person name="Iwama H."/>
            <person name="Gojobori T."/>
            <person name="Itoh T."/>
            <person name="Niimura Y."/>
            <person name="Fujii Y."/>
            <person name="Habara T."/>
            <person name="Sakai H."/>
            <person name="Sato Y."/>
            <person name="Wilson G."/>
            <person name="Kumar K."/>
            <person name="McCouch S."/>
            <person name="Juretic N."/>
            <person name="Hoen D."/>
            <person name="Wright S."/>
            <person name="Bruskiewich R."/>
            <person name="Bureau T."/>
            <person name="Miyao A."/>
            <person name="Hirochika H."/>
            <person name="Nishikawa T."/>
            <person name="Kadowaki K."/>
            <person name="Sugiura M."/>
            <person name="Burr B."/>
            <person name="Sasaki T."/>
        </authorList>
    </citation>
    <scope>NUCLEOTIDE SEQUENCE [LARGE SCALE GENOMIC DNA]</scope>
    <source>
        <strain evidence="10">cv. Nipponbare</strain>
    </source>
</reference>
<dbReference type="EMBL" id="AP003769">
    <property type="protein sequence ID" value="BAD61730.1"/>
    <property type="molecule type" value="Genomic_DNA"/>
</dbReference>
<evidence type="ECO:0000256" key="5">
    <source>
        <dbReference type="ARBA" id="ARBA00023002"/>
    </source>
</evidence>
<comment type="catalytic activity">
    <reaction evidence="7">
        <text>L-cysteine + O2 = 3-sulfino-L-alanine + H(+)</text>
        <dbReference type="Rhea" id="RHEA:20441"/>
        <dbReference type="ChEBI" id="CHEBI:15378"/>
        <dbReference type="ChEBI" id="CHEBI:15379"/>
        <dbReference type="ChEBI" id="CHEBI:35235"/>
        <dbReference type="ChEBI" id="CHEBI:61085"/>
        <dbReference type="EC" id="1.13.11.20"/>
    </reaction>
    <physiologicalReaction direction="left-to-right" evidence="7">
        <dbReference type="Rhea" id="RHEA:20442"/>
    </physiologicalReaction>
</comment>
<dbReference type="PANTHER" id="PTHR22966">
    <property type="entry name" value="2-AMINOETHANETHIOL DIOXYGENASE"/>
    <property type="match status" value="1"/>
</dbReference>
<dbReference type="EMBL" id="AP006065">
    <property type="protein sequence ID" value="BAD62349.1"/>
    <property type="molecule type" value="Genomic_DNA"/>
</dbReference>
<dbReference type="PANTHER" id="PTHR22966:SF29">
    <property type="entry name" value="PLANT CYSTEINE OXIDASE 3"/>
    <property type="match status" value="1"/>
</dbReference>
<evidence type="ECO:0000313" key="9">
    <source>
        <dbReference type="EMBL" id="BAD62349.1"/>
    </source>
</evidence>
<keyword evidence="4" id="KW-0479">Metal-binding</keyword>
<dbReference type="InterPro" id="IPR005213">
    <property type="entry name" value="HGWP_repeat"/>
</dbReference>
<evidence type="ECO:0000256" key="1">
    <source>
        <dbReference type="ARBA" id="ARBA00001954"/>
    </source>
</evidence>
<comment type="similarity">
    <text evidence="2">Belongs to the cysteine dioxygenase family.</text>
</comment>
<dbReference type="Pfam" id="PF03578">
    <property type="entry name" value="HGWP"/>
    <property type="match status" value="4"/>
</dbReference>
<evidence type="ECO:0000256" key="7">
    <source>
        <dbReference type="ARBA" id="ARBA00024284"/>
    </source>
</evidence>
<reference evidence="8" key="1">
    <citation type="submission" date="2001-06" db="EMBL/GenBank/DDBJ databases">
        <title>Oryza sativa nipponbare(GA3) genomic DNA, chromosome 6, PAC clone:P0541C02.</title>
        <authorList>
            <person name="Sasaki T."/>
            <person name="Matsumoto T."/>
            <person name="Yamamoto K."/>
        </authorList>
    </citation>
    <scope>NUCLEOTIDE SEQUENCE</scope>
</reference>
<dbReference type="AlphaFoldDB" id="Q5Z4I3"/>
<evidence type="ECO:0000256" key="2">
    <source>
        <dbReference type="ARBA" id="ARBA00006622"/>
    </source>
</evidence>
<keyword evidence="5" id="KW-0560">Oxidoreductase</keyword>
<evidence type="ECO:0000256" key="4">
    <source>
        <dbReference type="ARBA" id="ARBA00022723"/>
    </source>
</evidence>
<proteinExistence type="inferred from homology"/>
<evidence type="ECO:0000256" key="3">
    <source>
        <dbReference type="ARBA" id="ARBA00013133"/>
    </source>
</evidence>
<dbReference type="GO" id="GO:0046872">
    <property type="term" value="F:metal ion binding"/>
    <property type="evidence" value="ECO:0007669"/>
    <property type="project" value="UniProtKB-KW"/>
</dbReference>
<gene>
    <name evidence="9" type="ORF">OSJNBa0076I16.4</name>
    <name evidence="8" type="ORF">P0541C02.27</name>
</gene>
<dbReference type="GO" id="GO:0017172">
    <property type="term" value="F:cysteine dioxygenase activity"/>
    <property type="evidence" value="ECO:0007669"/>
    <property type="project" value="UniProtKB-EC"/>
</dbReference>
<evidence type="ECO:0000256" key="6">
    <source>
        <dbReference type="ARBA" id="ARBA00023004"/>
    </source>
</evidence>
<reference evidence="10" key="4">
    <citation type="journal article" date="2008" name="Nucleic Acids Res.">
        <title>The rice annotation project database (RAP-DB): 2008 update.</title>
        <authorList>
            <consortium name="The rice annotation project (RAP)"/>
        </authorList>
    </citation>
    <scope>GENOME REANNOTATION</scope>
    <source>
        <strain evidence="10">cv. Nipponbare</strain>
    </source>
</reference>
<sequence>MYHRLYFITDRLAFATANWCFRLHGWPIMPSLLGVYDFTGGLPPSPPIGVLAYTRFCLHGWPIMPLLLGFYDFTAGLPPSLPTGVLAYTAGRPHHRSWASTLSPSIAFVAADGIQIQICIKGIHGFKLISYAPGMDQSEHHHWLAVAAADWCLRLYGWLVTTPLLGVYVFTDRPPRPPLTGVSTCTARLYAAVVGRLRLHRPAASSATNWCFRLHGWPIMPPLLGVYVFTDRPPRPPPTATTTDGHHRLPSPTGYAAAGWCFYLHNYMSSLPLSYFTNHDVYRSFDISACVTKYDAVLYYYNKWCSNLQYFYSDIFNMHLYSSNDYSTTRSYSSRLYVQLFLN</sequence>
<dbReference type="Proteomes" id="UP000000763">
    <property type="component" value="Chromosome 6"/>
</dbReference>
<dbReference type="InterPro" id="IPR012864">
    <property type="entry name" value="PCO/ADO"/>
</dbReference>